<dbReference type="InterPro" id="IPR011335">
    <property type="entry name" value="Restrct_endonuc-II-like"/>
</dbReference>
<dbReference type="Pfam" id="PF01870">
    <property type="entry name" value="Hjc"/>
    <property type="match status" value="1"/>
</dbReference>
<sequence>MFNKMKGYRAERNVKLSFIKRGWKVVRAGGSLGEYDIIAFKNGKCIFLQIKSTNKRKFYYYGYMEKDYAGFPFKLVVHFRRGRTVVVAPQKIVSENDGEDIDSFIEKYGS</sequence>
<accession>D2EEZ5</accession>
<protein>
    <submittedName>
        <fullName evidence="2">Resolvase, Holliday junction-type</fullName>
    </submittedName>
</protein>
<comment type="catalytic activity">
    <reaction evidence="1">
        <text>Endonucleolytic cleavage at a junction such as a reciprocal single-stranded crossover between two homologous DNA duplexes (Holliday junction).</text>
        <dbReference type="EC" id="3.1.21.10"/>
    </reaction>
</comment>
<dbReference type="GO" id="GO:0008821">
    <property type="term" value="F:crossover junction DNA endonuclease activity"/>
    <property type="evidence" value="ECO:0007669"/>
    <property type="project" value="UniProtKB-EC"/>
</dbReference>
<proteinExistence type="predicted"/>
<dbReference type="Proteomes" id="UP000009375">
    <property type="component" value="Unassembled WGS sequence"/>
</dbReference>
<gene>
    <name evidence="2" type="ORF">BJBARM4_0299</name>
</gene>
<name>D2EEZ5_PARA4</name>
<dbReference type="InterPro" id="IPR002732">
    <property type="entry name" value="Hjc"/>
</dbReference>
<reference evidence="2 3" key="1">
    <citation type="journal article" date="2010" name="Proc. Natl. Acad. Sci. U.S.A.">
        <title>Enigmatic, ultrasmall, uncultivated Archaea.</title>
        <authorList>
            <person name="Baker B.J."/>
            <person name="Comolli L.R."/>
            <person name="Dick G.J."/>
            <person name="Hauser L.J."/>
            <person name="Hyatt D."/>
            <person name="Dill B.D."/>
            <person name="Land M.L."/>
            <person name="Verberkmoes N.C."/>
            <person name="Hettich R.L."/>
            <person name="Banfield J.F."/>
        </authorList>
    </citation>
    <scope>NUCLEOTIDE SEQUENCE [LARGE SCALE GENOMIC DNA]</scope>
</reference>
<dbReference type="Gene3D" id="3.40.1350.10">
    <property type="match status" value="1"/>
</dbReference>
<evidence type="ECO:0000256" key="1">
    <source>
        <dbReference type="ARBA" id="ARBA00029354"/>
    </source>
</evidence>
<dbReference type="EMBL" id="GG730042">
    <property type="protein sequence ID" value="EEZ93101.1"/>
    <property type="molecule type" value="Genomic_DNA"/>
</dbReference>
<dbReference type="GO" id="GO:0003676">
    <property type="term" value="F:nucleic acid binding"/>
    <property type="evidence" value="ECO:0007669"/>
    <property type="project" value="InterPro"/>
</dbReference>
<dbReference type="SUPFAM" id="SSF52980">
    <property type="entry name" value="Restriction endonuclease-like"/>
    <property type="match status" value="1"/>
</dbReference>
<organism evidence="2 3">
    <name type="scientific">Candidatus Parvarchaeum acidiphilum ARMAN-4</name>
    <dbReference type="NCBI Taxonomy" id="662760"/>
    <lineage>
        <taxon>Archaea</taxon>
        <taxon>Candidatus Parvarchaeota</taxon>
        <taxon>Candidatus Parvarchaeum</taxon>
    </lineage>
</organism>
<evidence type="ECO:0000313" key="2">
    <source>
        <dbReference type="EMBL" id="EEZ93101.1"/>
    </source>
</evidence>
<evidence type="ECO:0000313" key="3">
    <source>
        <dbReference type="Proteomes" id="UP000009375"/>
    </source>
</evidence>
<dbReference type="InterPro" id="IPR011856">
    <property type="entry name" value="tRNA_endonuc-like_dom_sf"/>
</dbReference>
<dbReference type="AlphaFoldDB" id="D2EEZ5"/>